<comment type="function">
    <text evidence="6 9">Catalyzes cyclization of the linear tetrapyrrole, hydroxymethylbilane, to the macrocyclic uroporphyrinogen III.</text>
</comment>
<dbReference type="AlphaFoldDB" id="A0A369AGN6"/>
<dbReference type="Proteomes" id="UP000252174">
    <property type="component" value="Unassembled WGS sequence"/>
</dbReference>
<comment type="caution">
    <text evidence="11">The sequence shown here is derived from an EMBL/GenBank/DDBJ whole genome shotgun (WGS) entry which is preliminary data.</text>
</comment>
<evidence type="ECO:0000256" key="8">
    <source>
        <dbReference type="ARBA" id="ARBA00048617"/>
    </source>
</evidence>
<accession>A0A369AGN6</accession>
<keyword evidence="12" id="KW-1185">Reference proteome</keyword>
<protein>
    <recommendedName>
        <fullName evidence="7 9">Uroporphyrinogen-III synthase</fullName>
        <ecNumber evidence="3 9">4.2.1.75</ecNumber>
    </recommendedName>
</protein>
<dbReference type="CDD" id="cd06578">
    <property type="entry name" value="HemD"/>
    <property type="match status" value="1"/>
</dbReference>
<dbReference type="InterPro" id="IPR039793">
    <property type="entry name" value="UROS/Hem4"/>
</dbReference>
<dbReference type="GO" id="GO:0004852">
    <property type="term" value="F:uroporphyrinogen-III synthase activity"/>
    <property type="evidence" value="ECO:0007669"/>
    <property type="project" value="UniProtKB-UniRule"/>
</dbReference>
<proteinExistence type="inferred from homology"/>
<dbReference type="EMBL" id="QPJU01000008">
    <property type="protein sequence ID" value="RCX08520.1"/>
    <property type="molecule type" value="Genomic_DNA"/>
</dbReference>
<dbReference type="GO" id="GO:0006780">
    <property type="term" value="P:uroporphyrinogen III biosynthetic process"/>
    <property type="evidence" value="ECO:0007669"/>
    <property type="project" value="UniProtKB-UniRule"/>
</dbReference>
<comment type="pathway">
    <text evidence="1 9">Porphyrin-containing compound metabolism; protoporphyrin-IX biosynthesis; coproporphyrinogen-III from 5-aminolevulinate: step 3/4.</text>
</comment>
<evidence type="ECO:0000256" key="2">
    <source>
        <dbReference type="ARBA" id="ARBA00008133"/>
    </source>
</evidence>
<evidence type="ECO:0000256" key="7">
    <source>
        <dbReference type="ARBA" id="ARBA00040167"/>
    </source>
</evidence>
<dbReference type="GO" id="GO:0006782">
    <property type="term" value="P:protoporphyrinogen IX biosynthetic process"/>
    <property type="evidence" value="ECO:0007669"/>
    <property type="project" value="UniProtKB-UniRule"/>
</dbReference>
<sequence>MTAQAQGMDEGRGVQVLVTRPAIEAARWIAQLQAQGIRAAALPLIDIAACQDAASQAALRQAHARLAHYQAVMFVSVPAVRHFLMPNLALAPEIPALAAMSTRAWAPGPGTARALLQAGWPAARLDAPPAEAAQFDSEALWQRVAPQVQPGARVLVVRGREAGSANAAAGRKGQGRDWLAQQIEAAGGVVETVVAYERAAPHWSPEQVRRAHAAVAARSWWLLSSSLAVHHLRQTLPDLPLAQARALATHPRIAAAARAAGFGQVRECRPTVQDVVAALGASIESAP</sequence>
<dbReference type="EC" id="4.2.1.75" evidence="3 9"/>
<dbReference type="Gene3D" id="3.40.50.10090">
    <property type="match status" value="2"/>
</dbReference>
<evidence type="ECO:0000256" key="9">
    <source>
        <dbReference type="RuleBase" id="RU366031"/>
    </source>
</evidence>
<keyword evidence="4 9" id="KW-0456">Lyase</keyword>
<evidence type="ECO:0000256" key="3">
    <source>
        <dbReference type="ARBA" id="ARBA00013109"/>
    </source>
</evidence>
<dbReference type="PANTHER" id="PTHR38042">
    <property type="entry name" value="UROPORPHYRINOGEN-III SYNTHASE, CHLOROPLASTIC"/>
    <property type="match status" value="1"/>
</dbReference>
<gene>
    <name evidence="11" type="ORF">DFR45_10819</name>
</gene>
<organism evidence="11 12">
    <name type="scientific">Extensimonas vulgaris</name>
    <dbReference type="NCBI Taxonomy" id="1031594"/>
    <lineage>
        <taxon>Bacteria</taxon>
        <taxon>Pseudomonadati</taxon>
        <taxon>Pseudomonadota</taxon>
        <taxon>Betaproteobacteria</taxon>
        <taxon>Burkholderiales</taxon>
        <taxon>Comamonadaceae</taxon>
        <taxon>Extensimonas</taxon>
    </lineage>
</organism>
<comment type="similarity">
    <text evidence="2 9">Belongs to the uroporphyrinogen-III synthase family.</text>
</comment>
<dbReference type="PANTHER" id="PTHR38042:SF1">
    <property type="entry name" value="UROPORPHYRINOGEN-III SYNTHASE, CHLOROPLASTIC"/>
    <property type="match status" value="1"/>
</dbReference>
<evidence type="ECO:0000256" key="5">
    <source>
        <dbReference type="ARBA" id="ARBA00023244"/>
    </source>
</evidence>
<feature type="domain" description="Tetrapyrrole biosynthesis uroporphyrinogen III synthase" evidence="10">
    <location>
        <begin position="28"/>
        <end position="276"/>
    </location>
</feature>
<dbReference type="InterPro" id="IPR036108">
    <property type="entry name" value="4pyrrol_syn_uPrphyn_synt_sf"/>
</dbReference>
<dbReference type="InterPro" id="IPR003754">
    <property type="entry name" value="4pyrrol_synth_uPrphyn_synth"/>
</dbReference>
<name>A0A369AGN6_9BURK</name>
<evidence type="ECO:0000256" key="4">
    <source>
        <dbReference type="ARBA" id="ARBA00023239"/>
    </source>
</evidence>
<reference evidence="11 12" key="1">
    <citation type="submission" date="2018-07" db="EMBL/GenBank/DDBJ databases">
        <title>Genomic Encyclopedia of Type Strains, Phase IV (KMG-IV): sequencing the most valuable type-strain genomes for metagenomic binning, comparative biology and taxonomic classification.</title>
        <authorList>
            <person name="Goeker M."/>
        </authorList>
    </citation>
    <scope>NUCLEOTIDE SEQUENCE [LARGE SCALE GENOMIC DNA]</scope>
    <source>
        <strain evidence="11 12">DSM 100911</strain>
    </source>
</reference>
<dbReference type="RefSeq" id="WP_241659437.1">
    <property type="nucleotide sequence ID" value="NZ_QPJU01000008.1"/>
</dbReference>
<dbReference type="Pfam" id="PF02602">
    <property type="entry name" value="HEM4"/>
    <property type="match status" value="1"/>
</dbReference>
<evidence type="ECO:0000256" key="1">
    <source>
        <dbReference type="ARBA" id="ARBA00004772"/>
    </source>
</evidence>
<dbReference type="SUPFAM" id="SSF69618">
    <property type="entry name" value="HemD-like"/>
    <property type="match status" value="1"/>
</dbReference>
<comment type="catalytic activity">
    <reaction evidence="8 9">
        <text>hydroxymethylbilane = uroporphyrinogen III + H2O</text>
        <dbReference type="Rhea" id="RHEA:18965"/>
        <dbReference type="ChEBI" id="CHEBI:15377"/>
        <dbReference type="ChEBI" id="CHEBI:57308"/>
        <dbReference type="ChEBI" id="CHEBI:57845"/>
        <dbReference type="EC" id="4.2.1.75"/>
    </reaction>
</comment>
<evidence type="ECO:0000259" key="10">
    <source>
        <dbReference type="Pfam" id="PF02602"/>
    </source>
</evidence>
<evidence type="ECO:0000313" key="12">
    <source>
        <dbReference type="Proteomes" id="UP000252174"/>
    </source>
</evidence>
<keyword evidence="5 9" id="KW-0627">Porphyrin biosynthesis</keyword>
<evidence type="ECO:0000313" key="11">
    <source>
        <dbReference type="EMBL" id="RCX08520.1"/>
    </source>
</evidence>
<evidence type="ECO:0000256" key="6">
    <source>
        <dbReference type="ARBA" id="ARBA00037589"/>
    </source>
</evidence>